<dbReference type="Proteomes" id="UP001345013">
    <property type="component" value="Unassembled WGS sequence"/>
</dbReference>
<evidence type="ECO:0000313" key="3">
    <source>
        <dbReference type="Proteomes" id="UP001345013"/>
    </source>
</evidence>
<accession>A0ABR0JV49</accession>
<feature type="region of interest" description="Disordered" evidence="1">
    <location>
        <begin position="249"/>
        <end position="291"/>
    </location>
</feature>
<sequence length="379" mass="41807">MADTWDNAEMGGPVGEVEESQPQQIQEKKINKKKLAELEPNGKKLQIFMRDPKTKAVVPCTEIENVPRDVATICSDYIYKKIVQQGEPYLMLDDSHGLGLAPYKFVFDWIKTCGEEQNVASAPEIKDLITDETGIKPFIDALVVAHKLQIPHASFGKFMVRKLLPLARDHLVDLETVGRAYDSGDEVFNELDIREICVKSIFEHWFAWKLDGDEEWKIDYMCTLAEMREHMKDLDADLHKAVEDKNQWLKDMKKKRREQDQQNSEEAGADGGNDGWGDKNAGPATDGGDAAWANQDTVVSGESADWMNNNAGAGGVTGEWAAEGDAVPTNGANDWAGGTTKIAEREPVGGDWADDMNAHASDQGAQSFNPVPIAAGGGW</sequence>
<dbReference type="EMBL" id="JAVRRG010000384">
    <property type="protein sequence ID" value="KAK5070690.1"/>
    <property type="molecule type" value="Genomic_DNA"/>
</dbReference>
<keyword evidence="3" id="KW-1185">Reference proteome</keyword>
<comment type="caution">
    <text evidence="2">The sequence shown here is derived from an EMBL/GenBank/DDBJ whole genome shotgun (WGS) entry which is preliminary data.</text>
</comment>
<proteinExistence type="predicted"/>
<protein>
    <submittedName>
        <fullName evidence="2">Uncharacterized protein</fullName>
    </submittedName>
</protein>
<evidence type="ECO:0000313" key="2">
    <source>
        <dbReference type="EMBL" id="KAK5070690.1"/>
    </source>
</evidence>
<reference evidence="2 3" key="1">
    <citation type="submission" date="2023-08" db="EMBL/GenBank/DDBJ databases">
        <title>Black Yeasts Isolated from many extreme environments.</title>
        <authorList>
            <person name="Coleine C."/>
            <person name="Stajich J.E."/>
            <person name="Selbmann L."/>
        </authorList>
    </citation>
    <scope>NUCLEOTIDE SEQUENCE [LARGE SCALE GENOMIC DNA]</scope>
    <source>
        <strain evidence="2 3">CCFEE 5885</strain>
    </source>
</reference>
<gene>
    <name evidence="2" type="ORF">LTR24_010612</name>
</gene>
<organism evidence="2 3">
    <name type="scientific">Lithohypha guttulata</name>
    <dbReference type="NCBI Taxonomy" id="1690604"/>
    <lineage>
        <taxon>Eukaryota</taxon>
        <taxon>Fungi</taxon>
        <taxon>Dikarya</taxon>
        <taxon>Ascomycota</taxon>
        <taxon>Pezizomycotina</taxon>
        <taxon>Eurotiomycetes</taxon>
        <taxon>Chaetothyriomycetidae</taxon>
        <taxon>Chaetothyriales</taxon>
        <taxon>Trichomeriaceae</taxon>
        <taxon>Lithohypha</taxon>
    </lineage>
</organism>
<name>A0ABR0JV49_9EURO</name>
<evidence type="ECO:0000256" key="1">
    <source>
        <dbReference type="SAM" id="MobiDB-lite"/>
    </source>
</evidence>
<feature type="region of interest" description="Disordered" evidence="1">
    <location>
        <begin position="348"/>
        <end position="379"/>
    </location>
</feature>
<feature type="region of interest" description="Disordered" evidence="1">
    <location>
        <begin position="1"/>
        <end position="26"/>
    </location>
</feature>